<protein>
    <submittedName>
        <fullName evidence="1">Uncharacterized protein</fullName>
    </submittedName>
</protein>
<name>A0A6M7TT03_RHILI</name>
<gene>
    <name evidence="1" type="ORF">A8145_12675</name>
</gene>
<comment type="caution">
    <text evidence="1">The sequence shown here is derived from an EMBL/GenBank/DDBJ whole genome shotgun (WGS) entry which is preliminary data.</text>
</comment>
<evidence type="ECO:0000313" key="2">
    <source>
        <dbReference type="Proteomes" id="UP000093737"/>
    </source>
</evidence>
<dbReference type="AlphaFoldDB" id="A0A6M7TT03"/>
<dbReference type="Proteomes" id="UP000093737">
    <property type="component" value="Unassembled WGS sequence"/>
</dbReference>
<accession>A0A6M7TT03</accession>
<dbReference type="EMBL" id="LYTK01000012">
    <property type="protein sequence ID" value="OBQ65067.1"/>
    <property type="molecule type" value="Genomic_DNA"/>
</dbReference>
<reference evidence="1 2" key="1">
    <citation type="submission" date="2016-05" db="EMBL/GenBank/DDBJ databases">
        <authorList>
            <person name="Ramsay J.P."/>
        </authorList>
    </citation>
    <scope>NUCLEOTIDE SEQUENCE [LARGE SCALE GENOMIC DNA]</scope>
    <source>
        <strain evidence="1 2">NZP2042</strain>
    </source>
</reference>
<organism evidence="1 2">
    <name type="scientific">Rhizobium loti</name>
    <name type="common">Mesorhizobium loti</name>
    <dbReference type="NCBI Taxonomy" id="381"/>
    <lineage>
        <taxon>Bacteria</taxon>
        <taxon>Pseudomonadati</taxon>
        <taxon>Pseudomonadota</taxon>
        <taxon>Alphaproteobacteria</taxon>
        <taxon>Hyphomicrobiales</taxon>
        <taxon>Phyllobacteriaceae</taxon>
        <taxon>Mesorhizobium</taxon>
    </lineage>
</organism>
<evidence type="ECO:0000313" key="1">
    <source>
        <dbReference type="EMBL" id="OBQ65067.1"/>
    </source>
</evidence>
<proteinExistence type="predicted"/>
<sequence length="178" mass="19511">MPLDATSLTGDDEFGLGDMSAKLSWIPYLSRRQAFILSTEIYAPTASEDVLGTGKWVAAPGLTWAYFASPEVIIAPAYIQSFSFAGDSARANVNRGDFDLYVVYKPHAKRWWLTSDLTASYDFEAKTEPMSWEVALGFNLGKLTNGGAINGYIRPGVGIGNDRPYDFNMEVGVSLVNF</sequence>